<feature type="transmembrane region" description="Helical" evidence="1">
    <location>
        <begin position="45"/>
        <end position="66"/>
    </location>
</feature>
<keyword evidence="1" id="KW-0812">Transmembrane</keyword>
<accession>A0ABN7V7S1</accession>
<sequence>MALNNYNPLTDTIDIVISAFLSIIILGLFKYFANDKMKKGSPINVFDDIIVLLSFVIYPVINASQWFQYFTALNRSMFISSISEGPFFTLSCYFIWLASFNRDEVSFELMRKVSIYILITVNVILVNIPYLTIITGDLTPEKSLTLNPNDYI</sequence>
<feature type="transmembrane region" description="Helical" evidence="1">
    <location>
        <begin position="113"/>
        <end position="134"/>
    </location>
</feature>
<keyword evidence="3" id="KW-1185">Reference proteome</keyword>
<dbReference type="EMBL" id="CAJVQB010010583">
    <property type="protein sequence ID" value="CAG8741176.1"/>
    <property type="molecule type" value="Genomic_DNA"/>
</dbReference>
<proteinExistence type="predicted"/>
<keyword evidence="1" id="KW-0472">Membrane</keyword>
<comment type="caution">
    <text evidence="2">The sequence shown here is derived from an EMBL/GenBank/DDBJ whole genome shotgun (WGS) entry which is preliminary data.</text>
</comment>
<feature type="transmembrane region" description="Helical" evidence="1">
    <location>
        <begin position="78"/>
        <end position="101"/>
    </location>
</feature>
<evidence type="ECO:0000313" key="2">
    <source>
        <dbReference type="EMBL" id="CAG8741176.1"/>
    </source>
</evidence>
<keyword evidence="1" id="KW-1133">Transmembrane helix</keyword>
<organism evidence="2 3">
    <name type="scientific">Gigaspora margarita</name>
    <dbReference type="NCBI Taxonomy" id="4874"/>
    <lineage>
        <taxon>Eukaryota</taxon>
        <taxon>Fungi</taxon>
        <taxon>Fungi incertae sedis</taxon>
        <taxon>Mucoromycota</taxon>
        <taxon>Glomeromycotina</taxon>
        <taxon>Glomeromycetes</taxon>
        <taxon>Diversisporales</taxon>
        <taxon>Gigasporaceae</taxon>
        <taxon>Gigaspora</taxon>
    </lineage>
</organism>
<reference evidence="2 3" key="1">
    <citation type="submission" date="2021-06" db="EMBL/GenBank/DDBJ databases">
        <authorList>
            <person name="Kallberg Y."/>
            <person name="Tangrot J."/>
            <person name="Rosling A."/>
        </authorList>
    </citation>
    <scope>NUCLEOTIDE SEQUENCE [LARGE SCALE GENOMIC DNA]</scope>
    <source>
        <strain evidence="2 3">120-4 pot B 10/14</strain>
    </source>
</reference>
<dbReference type="Proteomes" id="UP000789901">
    <property type="component" value="Unassembled WGS sequence"/>
</dbReference>
<evidence type="ECO:0000313" key="3">
    <source>
        <dbReference type="Proteomes" id="UP000789901"/>
    </source>
</evidence>
<protein>
    <submittedName>
        <fullName evidence="2">21961_t:CDS:1</fullName>
    </submittedName>
</protein>
<gene>
    <name evidence="2" type="ORF">GMARGA_LOCUS15398</name>
</gene>
<feature type="non-terminal residue" evidence="2">
    <location>
        <position position="152"/>
    </location>
</feature>
<evidence type="ECO:0000256" key="1">
    <source>
        <dbReference type="SAM" id="Phobius"/>
    </source>
</evidence>
<name>A0ABN7V7S1_GIGMA</name>
<feature type="transmembrane region" description="Helical" evidence="1">
    <location>
        <begin position="12"/>
        <end position="33"/>
    </location>
</feature>